<organism evidence="1 2">
    <name type="scientific">Lentinus brumalis</name>
    <dbReference type="NCBI Taxonomy" id="2498619"/>
    <lineage>
        <taxon>Eukaryota</taxon>
        <taxon>Fungi</taxon>
        <taxon>Dikarya</taxon>
        <taxon>Basidiomycota</taxon>
        <taxon>Agaricomycotina</taxon>
        <taxon>Agaricomycetes</taxon>
        <taxon>Polyporales</taxon>
        <taxon>Polyporaceae</taxon>
        <taxon>Lentinus</taxon>
    </lineage>
</organism>
<dbReference type="EMBL" id="KZ857441">
    <property type="protein sequence ID" value="RDX45114.1"/>
    <property type="molecule type" value="Genomic_DNA"/>
</dbReference>
<sequence length="214" mass="23793">MWYGQAAVTVVVERRRETRACGQDASWRLYASYSILSSIQADVVKQDFLSLFAGVHYPIVSAEQLPSQELHNDNSSGYHRSTCLLTFCRNGLDDIRGTSCPECGNIHWDALTYRRISARHDRNGMQVRTIPLLTTRNHLLVSSSLVPRAVSPVNRLGCPLPRRCGSGFCPPAAIVQRRPCQQRRGLTLCDSSFVPSLDHCGSCRVVCLSSPNCQ</sequence>
<evidence type="ECO:0000313" key="1">
    <source>
        <dbReference type="EMBL" id="RDX45114.1"/>
    </source>
</evidence>
<protein>
    <submittedName>
        <fullName evidence="1">Uncharacterized protein</fullName>
    </submittedName>
</protein>
<proteinExistence type="predicted"/>
<evidence type="ECO:0000313" key="2">
    <source>
        <dbReference type="Proteomes" id="UP000256964"/>
    </source>
</evidence>
<reference evidence="1 2" key="1">
    <citation type="journal article" date="2018" name="Biotechnol. Biofuels">
        <title>Integrative visual omics of the white-rot fungus Polyporus brumalis exposes the biotechnological potential of its oxidative enzymes for delignifying raw plant biomass.</title>
        <authorList>
            <person name="Miyauchi S."/>
            <person name="Rancon A."/>
            <person name="Drula E."/>
            <person name="Hage H."/>
            <person name="Chaduli D."/>
            <person name="Favel A."/>
            <person name="Grisel S."/>
            <person name="Henrissat B."/>
            <person name="Herpoel-Gimbert I."/>
            <person name="Ruiz-Duenas F.J."/>
            <person name="Chevret D."/>
            <person name="Hainaut M."/>
            <person name="Lin J."/>
            <person name="Wang M."/>
            <person name="Pangilinan J."/>
            <person name="Lipzen A."/>
            <person name="Lesage-Meessen L."/>
            <person name="Navarro D."/>
            <person name="Riley R."/>
            <person name="Grigoriev I.V."/>
            <person name="Zhou S."/>
            <person name="Raouche S."/>
            <person name="Rosso M.N."/>
        </authorList>
    </citation>
    <scope>NUCLEOTIDE SEQUENCE [LARGE SCALE GENOMIC DNA]</scope>
    <source>
        <strain evidence="1 2">BRFM 1820</strain>
    </source>
</reference>
<name>A0A371CXU5_9APHY</name>
<dbReference type="AlphaFoldDB" id="A0A371CXU5"/>
<keyword evidence="2" id="KW-1185">Reference proteome</keyword>
<accession>A0A371CXU5</accession>
<dbReference type="Proteomes" id="UP000256964">
    <property type="component" value="Unassembled WGS sequence"/>
</dbReference>
<gene>
    <name evidence="1" type="ORF">OH76DRAFT_1021430</name>
</gene>